<protein>
    <recommendedName>
        <fullName evidence="3">DUF4747 family protein</fullName>
    </recommendedName>
</protein>
<organism evidence="1 2">
    <name type="scientific">Mammaliicoccus vitulinus</name>
    <dbReference type="NCBI Taxonomy" id="71237"/>
    <lineage>
        <taxon>Bacteria</taxon>
        <taxon>Bacillati</taxon>
        <taxon>Bacillota</taxon>
        <taxon>Bacilli</taxon>
        <taxon>Bacillales</taxon>
        <taxon>Staphylococcaceae</taxon>
        <taxon>Mammaliicoccus</taxon>
    </lineage>
</organism>
<evidence type="ECO:0000313" key="2">
    <source>
        <dbReference type="Proteomes" id="UP000627155"/>
    </source>
</evidence>
<dbReference type="Proteomes" id="UP000627155">
    <property type="component" value="Chromosome"/>
</dbReference>
<evidence type="ECO:0008006" key="3">
    <source>
        <dbReference type="Google" id="ProtNLM"/>
    </source>
</evidence>
<name>A0ABX7HFK3_9STAP</name>
<evidence type="ECO:0000313" key="1">
    <source>
        <dbReference type="EMBL" id="QRO85110.1"/>
    </source>
</evidence>
<dbReference type="EMBL" id="CP069486">
    <property type="protein sequence ID" value="QRO85110.1"/>
    <property type="molecule type" value="Genomic_DNA"/>
</dbReference>
<accession>A0ABX7HFK3</accession>
<proteinExistence type="predicted"/>
<keyword evidence="2" id="KW-1185">Reference proteome</keyword>
<dbReference type="RefSeq" id="WP_103322823.1">
    <property type="nucleotide sequence ID" value="NZ_CP069486.1"/>
</dbReference>
<reference evidence="1 2" key="1">
    <citation type="submission" date="2021-02" db="EMBL/GenBank/DDBJ databases">
        <title>FDA dAtabase for Regulatory Grade micrObial Sequences (FDA-ARGOS): Supporting development and validation of Infectious Disease Dx tests.</title>
        <authorList>
            <person name="Sproer C."/>
            <person name="Gronow S."/>
            <person name="Severitt S."/>
            <person name="Schroder I."/>
            <person name="Tallon L."/>
            <person name="Sadzewicz L."/>
            <person name="Zhao X."/>
            <person name="Boylan J."/>
            <person name="Ott S."/>
            <person name="Bowen H."/>
            <person name="Vavikolanu K."/>
            <person name="Mehta A."/>
            <person name="Aluvathingal J."/>
            <person name="Nadendla S."/>
            <person name="Lowell S."/>
            <person name="Myers T."/>
            <person name="Yan Y."/>
            <person name="Sichtig H."/>
        </authorList>
    </citation>
    <scope>NUCLEOTIDE SEQUENCE [LARGE SCALE GENOMIC DNA]</scope>
    <source>
        <strain evidence="1 2">FDAARGOS_1207</strain>
    </source>
</reference>
<gene>
    <name evidence="1" type="ORF">I6J37_13190</name>
</gene>
<sequence length="280" mass="32251">MANIYLAKLNVNEKIHSVYKGETTIKTFLDQLYIDIDSNRVMEDEMSGVRYKIVDIEKNPNDFVINGKFLRIEKSKTQNTYDEKNDELKEQIVESPADYIAFSFFVHREMIAFVPKQAFSRQHFLKVFADFIYLCSPQIGRVNLQIKLDNKELDKKFAEINTMKKISVVIVPPNSDKDLWKGLESISEELEETEATEMEFSLKASIRKPLVKSSELVKGLYNFVKRGYGEMVAEGKGIDGMPLEINTLKNKELIEKHKIPESIKNSPNEIASEVIDKNIL</sequence>